<dbReference type="GO" id="GO:0004402">
    <property type="term" value="F:histone acetyltransferase activity"/>
    <property type="evidence" value="ECO:0007669"/>
    <property type="project" value="InterPro"/>
</dbReference>
<keyword evidence="3" id="KW-0808">Transferase</keyword>
<dbReference type="Pfam" id="PF01853">
    <property type="entry name" value="MOZ_SAS"/>
    <property type="match status" value="1"/>
</dbReference>
<dbReference type="PANTHER" id="PTHR10615">
    <property type="entry name" value="HISTONE ACETYLTRANSFERASE"/>
    <property type="match status" value="1"/>
</dbReference>
<name>A0A1D1UCK1_RAMVA</name>
<evidence type="ECO:0000256" key="6">
    <source>
        <dbReference type="SAM" id="MobiDB-lite"/>
    </source>
</evidence>
<dbReference type="STRING" id="947166.A0A1D1UCK1"/>
<dbReference type="InterPro" id="IPR002717">
    <property type="entry name" value="HAT_MYST-type"/>
</dbReference>
<organism evidence="8 9">
    <name type="scientific">Ramazzottius varieornatus</name>
    <name type="common">Water bear</name>
    <name type="synonym">Tardigrade</name>
    <dbReference type="NCBI Taxonomy" id="947166"/>
    <lineage>
        <taxon>Eukaryota</taxon>
        <taxon>Metazoa</taxon>
        <taxon>Ecdysozoa</taxon>
        <taxon>Tardigrada</taxon>
        <taxon>Eutardigrada</taxon>
        <taxon>Parachela</taxon>
        <taxon>Hypsibioidea</taxon>
        <taxon>Ramazzottiidae</taxon>
        <taxon>Ramazzottius</taxon>
    </lineage>
</organism>
<proteinExistence type="inferred from homology"/>
<comment type="similarity">
    <text evidence="1">Belongs to the MYST (SAS/MOZ) family.</text>
</comment>
<dbReference type="PANTHER" id="PTHR10615:SF217">
    <property type="entry name" value="HISTONE ACETYLTRANSFERASE"/>
    <property type="match status" value="1"/>
</dbReference>
<keyword evidence="4" id="KW-0007">Acetylation</keyword>
<protein>
    <recommendedName>
        <fullName evidence="2">histone acetyltransferase</fullName>
        <ecNumber evidence="2">2.3.1.48</ecNumber>
    </recommendedName>
</protein>
<comment type="caution">
    <text evidence="8">The sequence shown here is derived from an EMBL/GenBank/DDBJ whole genome shotgun (WGS) entry which is preliminary data.</text>
</comment>
<feature type="compositionally biased region" description="Basic and acidic residues" evidence="6">
    <location>
        <begin position="261"/>
        <end position="272"/>
    </location>
</feature>
<dbReference type="OrthoDB" id="787137at2759"/>
<feature type="region of interest" description="Disordered" evidence="6">
    <location>
        <begin position="107"/>
        <end position="292"/>
    </location>
</feature>
<evidence type="ECO:0000259" key="7">
    <source>
        <dbReference type="PROSITE" id="PS51726"/>
    </source>
</evidence>
<evidence type="ECO:0000256" key="3">
    <source>
        <dbReference type="ARBA" id="ARBA00022679"/>
    </source>
</evidence>
<dbReference type="InterPro" id="IPR016181">
    <property type="entry name" value="Acyl_CoA_acyltransferase"/>
</dbReference>
<dbReference type="EMBL" id="BDGG01000001">
    <property type="protein sequence ID" value="GAU87544.1"/>
    <property type="molecule type" value="Genomic_DNA"/>
</dbReference>
<dbReference type="SUPFAM" id="SSF55729">
    <property type="entry name" value="Acyl-CoA N-acyltransferases (Nat)"/>
    <property type="match status" value="1"/>
</dbReference>
<dbReference type="Proteomes" id="UP000186922">
    <property type="component" value="Unassembled WGS sequence"/>
</dbReference>
<feature type="domain" description="MYST-type HAT" evidence="7">
    <location>
        <begin position="387"/>
        <end position="660"/>
    </location>
</feature>
<dbReference type="InterPro" id="IPR050603">
    <property type="entry name" value="MYST_HAT"/>
</dbReference>
<dbReference type="EC" id="2.3.1.48" evidence="2"/>
<dbReference type="GO" id="GO:0000785">
    <property type="term" value="C:chromatin"/>
    <property type="evidence" value="ECO:0007669"/>
    <property type="project" value="TreeGrafter"/>
</dbReference>
<evidence type="ECO:0000256" key="1">
    <source>
        <dbReference type="ARBA" id="ARBA00010107"/>
    </source>
</evidence>
<dbReference type="GO" id="GO:0006357">
    <property type="term" value="P:regulation of transcription by RNA polymerase II"/>
    <property type="evidence" value="ECO:0007669"/>
    <property type="project" value="TreeGrafter"/>
</dbReference>
<evidence type="ECO:0000256" key="4">
    <source>
        <dbReference type="ARBA" id="ARBA00022990"/>
    </source>
</evidence>
<dbReference type="Gene3D" id="1.10.10.10">
    <property type="entry name" value="Winged helix-like DNA-binding domain superfamily/Winged helix DNA-binding domain"/>
    <property type="match status" value="1"/>
</dbReference>
<dbReference type="InterPro" id="IPR036388">
    <property type="entry name" value="WH-like_DNA-bd_sf"/>
</dbReference>
<reference evidence="8 9" key="1">
    <citation type="journal article" date="2016" name="Nat. Commun.">
        <title>Extremotolerant tardigrade genome and improved radiotolerance of human cultured cells by tardigrade-unique protein.</title>
        <authorList>
            <person name="Hashimoto T."/>
            <person name="Horikawa D.D."/>
            <person name="Saito Y."/>
            <person name="Kuwahara H."/>
            <person name="Kozuka-Hata H."/>
            <person name="Shin-I T."/>
            <person name="Minakuchi Y."/>
            <person name="Ohishi K."/>
            <person name="Motoyama A."/>
            <person name="Aizu T."/>
            <person name="Enomoto A."/>
            <person name="Kondo K."/>
            <person name="Tanaka S."/>
            <person name="Hara Y."/>
            <person name="Koshikawa S."/>
            <person name="Sagara H."/>
            <person name="Miura T."/>
            <person name="Yokobori S."/>
            <person name="Miyagawa K."/>
            <person name="Suzuki Y."/>
            <person name="Kubo T."/>
            <person name="Oyama M."/>
            <person name="Kohara Y."/>
            <person name="Fujiyama A."/>
            <person name="Arakawa K."/>
            <person name="Katayama T."/>
            <person name="Toyoda A."/>
            <person name="Kunieda T."/>
        </authorList>
    </citation>
    <scope>NUCLEOTIDE SEQUENCE [LARGE SCALE GENOMIC DNA]</scope>
    <source>
        <strain evidence="8 9">YOKOZUNA-1</strain>
    </source>
</reference>
<dbReference type="PROSITE" id="PS51726">
    <property type="entry name" value="MYST_HAT"/>
    <property type="match status" value="1"/>
</dbReference>
<feature type="compositionally biased region" description="Polar residues" evidence="6">
    <location>
        <begin position="243"/>
        <end position="257"/>
    </location>
</feature>
<dbReference type="GO" id="GO:0005634">
    <property type="term" value="C:nucleus"/>
    <property type="evidence" value="ECO:0007669"/>
    <property type="project" value="TreeGrafter"/>
</dbReference>
<feature type="active site" description="Proton donor/acceptor" evidence="5">
    <location>
        <position position="584"/>
    </location>
</feature>
<dbReference type="GO" id="GO:0003682">
    <property type="term" value="F:chromatin binding"/>
    <property type="evidence" value="ECO:0007669"/>
    <property type="project" value="TreeGrafter"/>
</dbReference>
<accession>A0A1D1UCK1</accession>
<evidence type="ECO:0000313" key="8">
    <source>
        <dbReference type="EMBL" id="GAU87544.1"/>
    </source>
</evidence>
<evidence type="ECO:0000313" key="9">
    <source>
        <dbReference type="Proteomes" id="UP000186922"/>
    </source>
</evidence>
<evidence type="ECO:0000256" key="2">
    <source>
        <dbReference type="ARBA" id="ARBA00013184"/>
    </source>
</evidence>
<feature type="compositionally biased region" description="Basic residues" evidence="6">
    <location>
        <begin position="120"/>
        <end position="134"/>
    </location>
</feature>
<dbReference type="AlphaFoldDB" id="A0A1D1UCK1"/>
<evidence type="ECO:0000256" key="5">
    <source>
        <dbReference type="PIRSR" id="PIRSR602717-51"/>
    </source>
</evidence>
<keyword evidence="9" id="KW-1185">Reference proteome</keyword>
<sequence>MGQTESLVAEEQTEVNILADVPDCSEKLMAMDGHREAVEVYMEDLLTQVAEKVDGCEDVMKVTAVTDIESNAFVSIVSNDDQPASVLSALDPLGAAGLLPVEPEAARSPVLDAENGARNKGGRAKKGSTTRYVKRAAVPKGSKKRGRPKEPATSLAEEAVRESAESPQVLPVQNTSQGSERRGEAKKPTNYAEGNVPPPVKGLTDFLSNFFTPANEKRRPTLKPSFTAPPKQKKPKVPLQRVASRNRSASPKETVSEGTEAAERIELIEKMRPPPRKPRTTKSLPVSPSENVRPVPARRLTTRKLAVRPSEVPQELEKKDGDSAESIFGVSLEPSKEDVDLFEEVRRRALISALIPPVVLEPCSGTDGSVTKSGRSSSVKKYRRKTVVAKPPKLLQLGDKKYRTLHCSFSSRADAIRGDCIYMCEFCLRQFDSSRFLSEHYESCAWHSPPGSILYRDTVKRYNPFVLSEGKPTTVQEEIVIYEVDGRDWALYCQRLALLGKLFIHSKNLLYDVEHFCFYVLCYRNTYGDHVMGYFSKDKAKVPDCFNLSCIVVLPPYQGVGYGKLLVEFSYLISRVNIQPGTPEKPLSDDGERTYKSVWKRKLLEALAWRKKDNALKTTLNDMAAETGMCAQDVAGILVELKVLKREEKSGPPALKRTRPRTSRRAAGSWGIDMNAQQLTDFMKAMEEDTLPKKIVLDEKKLCYAPKKQREEGEAA</sequence>
<gene>
    <name evidence="8" type="primary">RvY_00374-1</name>
    <name evidence="8" type="synonym">RvY_00374.1</name>
    <name evidence="8" type="ORF">RvY_00374</name>
</gene>
<dbReference type="GO" id="GO:0003712">
    <property type="term" value="F:transcription coregulator activity"/>
    <property type="evidence" value="ECO:0007669"/>
    <property type="project" value="TreeGrafter"/>
</dbReference>
<dbReference type="Gene3D" id="3.40.630.30">
    <property type="match status" value="1"/>
</dbReference>